<dbReference type="GO" id="GO:0045202">
    <property type="term" value="C:synapse"/>
    <property type="evidence" value="ECO:0007669"/>
    <property type="project" value="TreeGrafter"/>
</dbReference>
<feature type="transmembrane region" description="Helical" evidence="10">
    <location>
        <begin position="440"/>
        <end position="461"/>
    </location>
</feature>
<proteinExistence type="inferred from homology"/>
<dbReference type="AlphaFoldDB" id="A0A914L3N3"/>
<comment type="similarity">
    <text evidence="9">Belongs to the G-protein coupled receptor 1 family.</text>
</comment>
<evidence type="ECO:0000313" key="13">
    <source>
        <dbReference type="WBParaSite" id="Minc3s00207g07561"/>
    </source>
</evidence>
<feature type="transmembrane region" description="Helical" evidence="10">
    <location>
        <begin position="141"/>
        <end position="163"/>
    </location>
</feature>
<evidence type="ECO:0000256" key="10">
    <source>
        <dbReference type="SAM" id="Phobius"/>
    </source>
</evidence>
<evidence type="ECO:0000313" key="12">
    <source>
        <dbReference type="Proteomes" id="UP000887563"/>
    </source>
</evidence>
<feature type="transmembrane region" description="Helical" evidence="10">
    <location>
        <begin position="537"/>
        <end position="555"/>
    </location>
</feature>
<dbReference type="Gene3D" id="1.20.1070.10">
    <property type="entry name" value="Rhodopsin 7-helix transmembrane proteins"/>
    <property type="match status" value="2"/>
</dbReference>
<keyword evidence="7 9" id="KW-0675">Receptor</keyword>
<dbReference type="SUPFAM" id="SSF81321">
    <property type="entry name" value="Family A G protein-coupled receptor-like"/>
    <property type="match status" value="2"/>
</dbReference>
<reference evidence="13" key="1">
    <citation type="submission" date="2022-11" db="UniProtKB">
        <authorList>
            <consortium name="WormBaseParasite"/>
        </authorList>
    </citation>
    <scope>IDENTIFICATION</scope>
</reference>
<keyword evidence="4 10" id="KW-1133">Transmembrane helix</keyword>
<sequence length="673" mass="76492">MTLNNITTTNGDWNSPYQPIIQTLGWFVAGALSLGTILGNALVLFAYKLETSISRQLNNRFIVSLAVSDLIIGIEGIPFFTVYVINGDLWPLGRLACEIWLFLDYTLCLISILTVLLITVDRYLSVCHTASYIKWQTPMRIQILIFGSWILPSLVFGLMIFGWPLMGSIEDQIQATSNGECYAPFLANPFVNMSMYLAYYWTTLVAMLILYKGIHKAAKKLEKRSKAREHRHIALLLTQRLGTQVGVGLMLHARRYQEEALAKKQQQPTIEIKDSGYTTNNTATVYGFCRECIPMFLYNLSYYMCYLNSSLNPFAYALVTPHITTADVDLLFLLQVILKFKEFSKLFWRLISNSSSHSLATRITLGWFVAGALSLGTILGNALVLFAYKLETSISRQLNNRFIVSLAVSDLIIGIEGIPFFTVYVINGDLWPLGRLACEIWLFLDYTLCLISILTVLLITVDRYLSVCHTASYIKWQTPMRIQILIFGSWILPSLVFGLMIFGWPLMGSIEDQIQATSNGECYAPFLANPFVNMSMYLAYYWTTLVAMLILYKGIHKAAKKLEKRSKAREHRHIALLLTQRLGTQLSTTTETTERRRSSFAILVKASHRFRGRGFSVFNSNVKEENTAAVNNNNRRHLKIQTPPQLERLSEDNNSLVKTAVEINAKEEERKCW</sequence>
<keyword evidence="3 9" id="KW-0812">Transmembrane</keyword>
<keyword evidence="2" id="KW-1003">Cell membrane</keyword>
<evidence type="ECO:0000256" key="3">
    <source>
        <dbReference type="ARBA" id="ARBA00022692"/>
    </source>
</evidence>
<dbReference type="PRINTS" id="PR00237">
    <property type="entry name" value="GPCRRHODOPSN"/>
</dbReference>
<keyword evidence="12" id="KW-1185">Reference proteome</keyword>
<dbReference type="GO" id="GO:0007197">
    <property type="term" value="P:adenylate cyclase-inhibiting G protein-coupled acetylcholine receptor signaling pathway"/>
    <property type="evidence" value="ECO:0007669"/>
    <property type="project" value="TreeGrafter"/>
</dbReference>
<keyword evidence="5 9" id="KW-0297">G-protein coupled receptor</keyword>
<evidence type="ECO:0000256" key="9">
    <source>
        <dbReference type="RuleBase" id="RU000688"/>
    </source>
</evidence>
<feature type="transmembrane region" description="Helical" evidence="10">
    <location>
        <begin position="24"/>
        <end position="49"/>
    </location>
</feature>
<evidence type="ECO:0000256" key="1">
    <source>
        <dbReference type="ARBA" id="ARBA00004651"/>
    </source>
</evidence>
<evidence type="ECO:0000256" key="2">
    <source>
        <dbReference type="ARBA" id="ARBA00022475"/>
    </source>
</evidence>
<dbReference type="GO" id="GO:0030425">
    <property type="term" value="C:dendrite"/>
    <property type="evidence" value="ECO:0007669"/>
    <property type="project" value="TreeGrafter"/>
</dbReference>
<feature type="transmembrane region" description="Helical" evidence="10">
    <location>
        <begin position="482"/>
        <end position="504"/>
    </location>
</feature>
<accession>A0A914L3N3</accession>
<dbReference type="GO" id="GO:0007187">
    <property type="term" value="P:G protein-coupled receptor signaling pathway, coupled to cyclic nucleotide second messenger"/>
    <property type="evidence" value="ECO:0007669"/>
    <property type="project" value="TreeGrafter"/>
</dbReference>
<dbReference type="GO" id="GO:0004993">
    <property type="term" value="F:G protein-coupled serotonin receptor activity"/>
    <property type="evidence" value="ECO:0007669"/>
    <property type="project" value="TreeGrafter"/>
</dbReference>
<dbReference type="PANTHER" id="PTHR24247:SF184">
    <property type="entry name" value="MUSCARINIC ACETYLCHOLINE RECEPTOR GAR-1-RELATED"/>
    <property type="match status" value="1"/>
</dbReference>
<evidence type="ECO:0000259" key="11">
    <source>
        <dbReference type="PROSITE" id="PS50262"/>
    </source>
</evidence>
<dbReference type="InterPro" id="IPR017452">
    <property type="entry name" value="GPCR_Rhodpsn_7TM"/>
</dbReference>
<dbReference type="GO" id="GO:0005886">
    <property type="term" value="C:plasma membrane"/>
    <property type="evidence" value="ECO:0007669"/>
    <property type="project" value="UniProtKB-SubCell"/>
</dbReference>
<feature type="transmembrane region" description="Helical" evidence="10">
    <location>
        <begin position="61"/>
        <end position="84"/>
    </location>
</feature>
<dbReference type="Pfam" id="PF00001">
    <property type="entry name" value="7tm_1"/>
    <property type="match status" value="2"/>
</dbReference>
<evidence type="ECO:0000256" key="8">
    <source>
        <dbReference type="ARBA" id="ARBA00023224"/>
    </source>
</evidence>
<dbReference type="PANTHER" id="PTHR24247">
    <property type="entry name" value="5-HYDROXYTRYPTAMINE RECEPTOR"/>
    <property type="match status" value="1"/>
</dbReference>
<keyword evidence="6 10" id="KW-0472">Membrane</keyword>
<dbReference type="Proteomes" id="UP000887563">
    <property type="component" value="Unplaced"/>
</dbReference>
<feature type="transmembrane region" description="Helical" evidence="10">
    <location>
        <begin position="402"/>
        <end position="425"/>
    </location>
</feature>
<name>A0A914L3N3_MELIC</name>
<dbReference type="WBParaSite" id="Minc3s00207g07561">
    <property type="protein sequence ID" value="Minc3s00207g07561"/>
    <property type="gene ID" value="Minc3s00207g07561"/>
</dbReference>
<comment type="subcellular location">
    <subcellularLocation>
        <location evidence="1">Cell membrane</location>
        <topology evidence="1">Multi-pass membrane protein</topology>
    </subcellularLocation>
</comment>
<feature type="transmembrane region" description="Helical" evidence="10">
    <location>
        <begin position="365"/>
        <end position="390"/>
    </location>
</feature>
<protein>
    <submittedName>
        <fullName evidence="13">G-protein coupled receptors family 1 profile domain-containing protein</fullName>
    </submittedName>
</protein>
<dbReference type="InterPro" id="IPR000276">
    <property type="entry name" value="GPCR_Rhodpsn"/>
</dbReference>
<dbReference type="GO" id="GO:0016907">
    <property type="term" value="F:G protein-coupled acetylcholine receptor activity"/>
    <property type="evidence" value="ECO:0007669"/>
    <property type="project" value="TreeGrafter"/>
</dbReference>
<feature type="transmembrane region" description="Helical" evidence="10">
    <location>
        <begin position="99"/>
        <end position="120"/>
    </location>
</feature>
<evidence type="ECO:0000256" key="4">
    <source>
        <dbReference type="ARBA" id="ARBA00022989"/>
    </source>
</evidence>
<feature type="transmembrane region" description="Helical" evidence="10">
    <location>
        <begin position="196"/>
        <end position="214"/>
    </location>
</feature>
<organism evidence="12 13">
    <name type="scientific">Meloidogyne incognita</name>
    <name type="common">Southern root-knot nematode worm</name>
    <name type="synonym">Oxyuris incognita</name>
    <dbReference type="NCBI Taxonomy" id="6306"/>
    <lineage>
        <taxon>Eukaryota</taxon>
        <taxon>Metazoa</taxon>
        <taxon>Ecdysozoa</taxon>
        <taxon>Nematoda</taxon>
        <taxon>Chromadorea</taxon>
        <taxon>Rhabditida</taxon>
        <taxon>Tylenchina</taxon>
        <taxon>Tylenchomorpha</taxon>
        <taxon>Tylenchoidea</taxon>
        <taxon>Meloidogynidae</taxon>
        <taxon>Meloidogyninae</taxon>
        <taxon>Meloidogyne</taxon>
        <taxon>Meloidogyne incognita group</taxon>
    </lineage>
</organism>
<evidence type="ECO:0000256" key="6">
    <source>
        <dbReference type="ARBA" id="ARBA00023136"/>
    </source>
</evidence>
<feature type="domain" description="G-protein coupled receptors family 1 profile" evidence="11">
    <location>
        <begin position="380"/>
        <end position="604"/>
    </location>
</feature>
<feature type="domain" description="G-protein coupled receptors family 1 profile" evidence="11">
    <location>
        <begin position="39"/>
        <end position="316"/>
    </location>
</feature>
<dbReference type="PROSITE" id="PS00237">
    <property type="entry name" value="G_PROTEIN_RECEP_F1_1"/>
    <property type="match status" value="2"/>
</dbReference>
<evidence type="ECO:0000256" key="5">
    <source>
        <dbReference type="ARBA" id="ARBA00023040"/>
    </source>
</evidence>
<keyword evidence="8 9" id="KW-0807">Transducer</keyword>
<evidence type="ECO:0000256" key="7">
    <source>
        <dbReference type="ARBA" id="ARBA00023170"/>
    </source>
</evidence>
<dbReference type="PROSITE" id="PS50262">
    <property type="entry name" value="G_PROTEIN_RECEP_F1_2"/>
    <property type="match status" value="2"/>
</dbReference>